<dbReference type="PROSITE" id="PS51900">
    <property type="entry name" value="CB"/>
    <property type="match status" value="1"/>
</dbReference>
<keyword evidence="3" id="KW-0229">DNA integration</keyword>
<dbReference type="eggNOG" id="COG0582">
    <property type="taxonomic scope" value="Bacteria"/>
</dbReference>
<protein>
    <submittedName>
        <fullName evidence="9">Site-specific recombinase, phage integrase family</fullName>
    </submittedName>
</protein>
<dbReference type="InterPro" id="IPR004107">
    <property type="entry name" value="Integrase_SAM-like_N"/>
</dbReference>
<dbReference type="CDD" id="cd01189">
    <property type="entry name" value="INT_ICEBs1_C_like"/>
    <property type="match status" value="1"/>
</dbReference>
<dbReference type="InterPro" id="IPR050090">
    <property type="entry name" value="Tyrosine_recombinase_XerCD"/>
</dbReference>
<dbReference type="GO" id="GO:0006310">
    <property type="term" value="P:DNA recombination"/>
    <property type="evidence" value="ECO:0007669"/>
    <property type="project" value="UniProtKB-KW"/>
</dbReference>
<feature type="domain" description="Core-binding (CB)" evidence="8">
    <location>
        <begin position="1"/>
        <end position="77"/>
    </location>
</feature>
<dbReference type="RefSeq" id="WP_008749810.1">
    <property type="nucleotide sequence ID" value="NZ_GL622296.1"/>
</dbReference>
<dbReference type="InterPro" id="IPR013762">
    <property type="entry name" value="Integrase-like_cat_sf"/>
</dbReference>
<dbReference type="Gene3D" id="1.10.443.10">
    <property type="entry name" value="Intergrase catalytic core"/>
    <property type="match status" value="1"/>
</dbReference>
<dbReference type="Proteomes" id="UP000003434">
    <property type="component" value="Unassembled WGS sequence"/>
</dbReference>
<dbReference type="Gene3D" id="1.10.150.130">
    <property type="match status" value="1"/>
</dbReference>
<dbReference type="PANTHER" id="PTHR30349:SF91">
    <property type="entry name" value="INTA PROTEIN"/>
    <property type="match status" value="1"/>
</dbReference>
<keyword evidence="5" id="KW-0233">DNA recombination</keyword>
<comment type="caution">
    <text evidence="9">The sequence shown here is derived from an EMBL/GenBank/DDBJ whole genome shotgun (WGS) entry which is preliminary data.</text>
</comment>
<dbReference type="Pfam" id="PF00589">
    <property type="entry name" value="Phage_integrase"/>
    <property type="match status" value="1"/>
</dbReference>
<dbReference type="PROSITE" id="PS51898">
    <property type="entry name" value="TYR_RECOMBINASE"/>
    <property type="match status" value="1"/>
</dbReference>
<evidence type="ECO:0000256" key="4">
    <source>
        <dbReference type="ARBA" id="ARBA00023125"/>
    </source>
</evidence>
<dbReference type="EMBL" id="AEPW01000001">
    <property type="protein sequence ID" value="EFU78036.1"/>
    <property type="molecule type" value="Genomic_DNA"/>
</dbReference>
<dbReference type="GO" id="GO:0015074">
    <property type="term" value="P:DNA integration"/>
    <property type="evidence" value="ECO:0007669"/>
    <property type="project" value="UniProtKB-KW"/>
</dbReference>
<dbReference type="PANTHER" id="PTHR30349">
    <property type="entry name" value="PHAGE INTEGRASE-RELATED"/>
    <property type="match status" value="1"/>
</dbReference>
<comment type="function">
    <text evidence="1">Site-specific tyrosine recombinase, which acts by catalyzing the cutting and rejoining of the recombining DNA molecules.</text>
</comment>
<dbReference type="GO" id="GO:0003677">
    <property type="term" value="F:DNA binding"/>
    <property type="evidence" value="ECO:0007669"/>
    <property type="project" value="UniProtKB-UniRule"/>
</dbReference>
<evidence type="ECO:0000313" key="9">
    <source>
        <dbReference type="EMBL" id="EFU78036.1"/>
    </source>
</evidence>
<sequence>MYDYALYWLDTYKSVKSRNTYLSYKRTIEYHLQDFYSLKLQSLTRGHIQQLINSRFDKPRTCKLIALVIKQVVKSAIKDGILAPASYEVICTDIALPKYAAKKKAIIKAEILDSILDIDFADREKCFLYIIYGCGLRREEALALTKDDIDFDTAEISVSKALCFDGNNAYIKEPKSQRGYRRVPMPGFLIDFLQAYTQVSGYNLITKRDGSIITESSYVKMWKSIKKKIDNSLGAGVSKNLTAHSFRHNYCTRLCYQIPLISTKMIAKLLGDDEKMVIDVYSHILEEKEDCQSAISNIFE</sequence>
<dbReference type="InterPro" id="IPR002104">
    <property type="entry name" value="Integrase_catalytic"/>
</dbReference>
<evidence type="ECO:0000256" key="3">
    <source>
        <dbReference type="ARBA" id="ARBA00022908"/>
    </source>
</evidence>
<evidence type="ECO:0000313" key="10">
    <source>
        <dbReference type="Proteomes" id="UP000003434"/>
    </source>
</evidence>
<keyword evidence="4 6" id="KW-0238">DNA-binding</keyword>
<evidence type="ECO:0000259" key="7">
    <source>
        <dbReference type="PROSITE" id="PS51898"/>
    </source>
</evidence>
<comment type="similarity">
    <text evidence="2">Belongs to the 'phage' integrase family.</text>
</comment>
<evidence type="ECO:0000256" key="1">
    <source>
        <dbReference type="ARBA" id="ARBA00003283"/>
    </source>
</evidence>
<dbReference type="SUPFAM" id="SSF56349">
    <property type="entry name" value="DNA breaking-rejoining enzymes"/>
    <property type="match status" value="1"/>
</dbReference>
<accession>E6LJA2</accession>
<evidence type="ECO:0000256" key="2">
    <source>
        <dbReference type="ARBA" id="ARBA00008857"/>
    </source>
</evidence>
<feature type="domain" description="Tyr recombinase" evidence="7">
    <location>
        <begin position="102"/>
        <end position="296"/>
    </location>
</feature>
<proteinExistence type="inferred from homology"/>
<evidence type="ECO:0000256" key="6">
    <source>
        <dbReference type="PROSITE-ProRule" id="PRU01248"/>
    </source>
</evidence>
<dbReference type="Pfam" id="PF14659">
    <property type="entry name" value="Phage_int_SAM_3"/>
    <property type="match status" value="1"/>
</dbReference>
<evidence type="ECO:0000259" key="8">
    <source>
        <dbReference type="PROSITE" id="PS51900"/>
    </source>
</evidence>
<name>E6LJA2_9FIRM</name>
<evidence type="ECO:0000256" key="5">
    <source>
        <dbReference type="ARBA" id="ARBA00023172"/>
    </source>
</evidence>
<dbReference type="InterPro" id="IPR011010">
    <property type="entry name" value="DNA_brk_join_enz"/>
</dbReference>
<dbReference type="AlphaFoldDB" id="E6LJA2"/>
<organism evidence="9 10">
    <name type="scientific">Lachnoanaerobaculum saburreum DSM 3986</name>
    <dbReference type="NCBI Taxonomy" id="887325"/>
    <lineage>
        <taxon>Bacteria</taxon>
        <taxon>Bacillati</taxon>
        <taxon>Bacillota</taxon>
        <taxon>Clostridia</taxon>
        <taxon>Lachnospirales</taxon>
        <taxon>Lachnospiraceae</taxon>
        <taxon>Lachnoanaerobaculum</taxon>
    </lineage>
</organism>
<dbReference type="HOGENOM" id="CLU_027562_17_1_9"/>
<dbReference type="InterPro" id="IPR010998">
    <property type="entry name" value="Integrase_recombinase_N"/>
</dbReference>
<gene>
    <name evidence="9" type="ORF">HMPREF0381_0037</name>
</gene>
<dbReference type="InterPro" id="IPR044068">
    <property type="entry name" value="CB"/>
</dbReference>
<reference evidence="9 10" key="1">
    <citation type="submission" date="2010-12" db="EMBL/GenBank/DDBJ databases">
        <authorList>
            <person name="Muzny D."/>
            <person name="Qin X."/>
            <person name="Deng J."/>
            <person name="Jiang H."/>
            <person name="Liu Y."/>
            <person name="Qu J."/>
            <person name="Song X.-Z."/>
            <person name="Zhang L."/>
            <person name="Thornton R."/>
            <person name="Coyle M."/>
            <person name="Francisco L."/>
            <person name="Jackson L."/>
            <person name="Javaid M."/>
            <person name="Korchina V."/>
            <person name="Kovar C."/>
            <person name="Mata R."/>
            <person name="Mathew T."/>
            <person name="Ngo R."/>
            <person name="Nguyen L."/>
            <person name="Nguyen N."/>
            <person name="Okwuonu G."/>
            <person name="Ongeri F."/>
            <person name="Pham C."/>
            <person name="Simmons D."/>
            <person name="Wilczek-Boney K."/>
            <person name="Hale W."/>
            <person name="Jakkamsetti A."/>
            <person name="Pham P."/>
            <person name="Ruth R."/>
            <person name="San Lucas F."/>
            <person name="Warren J."/>
            <person name="Zhang J."/>
            <person name="Zhao Z."/>
            <person name="Zhou C."/>
            <person name="Zhu D."/>
            <person name="Lee S."/>
            <person name="Bess C."/>
            <person name="Blankenburg K."/>
            <person name="Forbes L."/>
            <person name="Fu Q."/>
            <person name="Gubbala S."/>
            <person name="Hirani K."/>
            <person name="Jayaseelan J.C."/>
            <person name="Lara F."/>
            <person name="Munidasa M."/>
            <person name="Palculict T."/>
            <person name="Patil S."/>
            <person name="Pu L.-L."/>
            <person name="Saada N."/>
            <person name="Tang L."/>
            <person name="Weissenberger G."/>
            <person name="Zhu Y."/>
            <person name="Hemphill L."/>
            <person name="Shang Y."/>
            <person name="Youmans B."/>
            <person name="Ayvaz T."/>
            <person name="Ross M."/>
            <person name="Santibanez J."/>
            <person name="Aqrawi P."/>
            <person name="Gross S."/>
            <person name="Joshi V."/>
            <person name="Fowler G."/>
            <person name="Nazareth L."/>
            <person name="Reid J."/>
            <person name="Worley K."/>
            <person name="Petrosino J."/>
            <person name="Highlander S."/>
            <person name="Gibbs R."/>
        </authorList>
    </citation>
    <scope>NUCLEOTIDE SEQUENCE [LARGE SCALE GENOMIC DNA]</scope>
    <source>
        <strain evidence="9 10">DSM 3986</strain>
    </source>
</reference>